<dbReference type="Gene3D" id="2.60.200.20">
    <property type="match status" value="1"/>
</dbReference>
<reference evidence="3 4" key="1">
    <citation type="submission" date="2019-02" db="EMBL/GenBank/DDBJ databases">
        <title>Deep-cultivation of Planctomycetes and their phenomic and genomic characterization uncovers novel biology.</title>
        <authorList>
            <person name="Wiegand S."/>
            <person name="Jogler M."/>
            <person name="Boedeker C."/>
            <person name="Pinto D."/>
            <person name="Vollmers J."/>
            <person name="Rivas-Marin E."/>
            <person name="Kohn T."/>
            <person name="Peeters S.H."/>
            <person name="Heuer A."/>
            <person name="Rast P."/>
            <person name="Oberbeckmann S."/>
            <person name="Bunk B."/>
            <person name="Jeske O."/>
            <person name="Meyerdierks A."/>
            <person name="Storesund J.E."/>
            <person name="Kallscheuer N."/>
            <person name="Luecker S."/>
            <person name="Lage O.M."/>
            <person name="Pohl T."/>
            <person name="Merkel B.J."/>
            <person name="Hornburger P."/>
            <person name="Mueller R.-W."/>
            <person name="Bruemmer F."/>
            <person name="Labrenz M."/>
            <person name="Spormann A.M."/>
            <person name="Op den Camp H."/>
            <person name="Overmann J."/>
            <person name="Amann R."/>
            <person name="Jetten M.S.M."/>
            <person name="Mascher T."/>
            <person name="Medema M.H."/>
            <person name="Devos D.P."/>
            <person name="Kaster A.-K."/>
            <person name="Ovreas L."/>
            <person name="Rohde M."/>
            <person name="Galperin M.Y."/>
            <person name="Jogler C."/>
        </authorList>
    </citation>
    <scope>NUCLEOTIDE SEQUENCE [LARGE SCALE GENOMIC DNA]</scope>
    <source>
        <strain evidence="3 4">Mal4</strain>
    </source>
</reference>
<protein>
    <submittedName>
        <fullName evidence="3">FHA domain protein</fullName>
    </submittedName>
</protein>
<feature type="compositionally biased region" description="Acidic residues" evidence="1">
    <location>
        <begin position="113"/>
        <end position="122"/>
    </location>
</feature>
<dbReference type="CDD" id="cd00060">
    <property type="entry name" value="FHA"/>
    <property type="match status" value="1"/>
</dbReference>
<dbReference type="RefSeq" id="WP_145367383.1">
    <property type="nucleotide sequence ID" value="NZ_CP036275.1"/>
</dbReference>
<dbReference type="Pfam" id="PF00498">
    <property type="entry name" value="FHA"/>
    <property type="match status" value="1"/>
</dbReference>
<dbReference type="InterPro" id="IPR000253">
    <property type="entry name" value="FHA_dom"/>
</dbReference>
<dbReference type="InterPro" id="IPR050923">
    <property type="entry name" value="Cell_Proc_Reg/RNA_Proc"/>
</dbReference>
<dbReference type="SUPFAM" id="SSF49879">
    <property type="entry name" value="SMAD/FHA domain"/>
    <property type="match status" value="1"/>
</dbReference>
<dbReference type="PANTHER" id="PTHR23308">
    <property type="entry name" value="NUCLEAR INHIBITOR OF PROTEIN PHOSPHATASE-1"/>
    <property type="match status" value="1"/>
</dbReference>
<dbReference type="KEGG" id="mri:Mal4_10490"/>
<dbReference type="Proteomes" id="UP000320496">
    <property type="component" value="Chromosome"/>
</dbReference>
<evidence type="ECO:0000256" key="1">
    <source>
        <dbReference type="SAM" id="MobiDB-lite"/>
    </source>
</evidence>
<dbReference type="OrthoDB" id="277679at2"/>
<evidence type="ECO:0000259" key="2">
    <source>
        <dbReference type="PROSITE" id="PS50006"/>
    </source>
</evidence>
<sequence length="149" mass="16404">MIAKLIPLDGSPPISITREVTVVGRKRGLCDVILDHTSVSKLHCAIAKTDGLLFIRDLGSTNGTRVNGQRVTRGALLPGDELAFARVKYRVHLGPGEPEAGPDDRTEMLQSQADEEPVEEEEFLKFDSYGDEEGSERLHPNDSQFDFAK</sequence>
<dbReference type="AlphaFoldDB" id="A0A517Z2Q2"/>
<feature type="domain" description="FHA" evidence="2">
    <location>
        <begin position="21"/>
        <end position="71"/>
    </location>
</feature>
<feature type="region of interest" description="Disordered" evidence="1">
    <location>
        <begin position="93"/>
        <end position="149"/>
    </location>
</feature>
<proteinExistence type="predicted"/>
<gene>
    <name evidence="3" type="ORF">Mal4_10490</name>
</gene>
<dbReference type="EMBL" id="CP036275">
    <property type="protein sequence ID" value="QDU36751.1"/>
    <property type="molecule type" value="Genomic_DNA"/>
</dbReference>
<keyword evidence="4" id="KW-1185">Reference proteome</keyword>
<dbReference type="SMART" id="SM00240">
    <property type="entry name" value="FHA"/>
    <property type="match status" value="1"/>
</dbReference>
<evidence type="ECO:0000313" key="3">
    <source>
        <dbReference type="EMBL" id="QDU36751.1"/>
    </source>
</evidence>
<name>A0A517Z2Q2_9PLAN</name>
<dbReference type="PROSITE" id="PS50006">
    <property type="entry name" value="FHA_DOMAIN"/>
    <property type="match status" value="1"/>
</dbReference>
<accession>A0A517Z2Q2</accession>
<organism evidence="3 4">
    <name type="scientific">Maioricimonas rarisocia</name>
    <dbReference type="NCBI Taxonomy" id="2528026"/>
    <lineage>
        <taxon>Bacteria</taxon>
        <taxon>Pseudomonadati</taxon>
        <taxon>Planctomycetota</taxon>
        <taxon>Planctomycetia</taxon>
        <taxon>Planctomycetales</taxon>
        <taxon>Planctomycetaceae</taxon>
        <taxon>Maioricimonas</taxon>
    </lineage>
</organism>
<dbReference type="InterPro" id="IPR008984">
    <property type="entry name" value="SMAD_FHA_dom_sf"/>
</dbReference>
<evidence type="ECO:0000313" key="4">
    <source>
        <dbReference type="Proteomes" id="UP000320496"/>
    </source>
</evidence>